<dbReference type="GO" id="GO:0030244">
    <property type="term" value="P:cellulose biosynthetic process"/>
    <property type="evidence" value="ECO:0007669"/>
    <property type="project" value="InterPro"/>
</dbReference>
<sequence length="488" mass="53876">MDAQADVDCDDAVLAMARPTSAELGLAPWDAMQDLDSLPARIAFLNQLHSQVCTNSTGSSGPGHAGSPRVAIFTVWNGNRWGLRRSLLPWMQWHMQQGVCRYYVLYEGRDRTALAMMGNITALRPMLVTAPLAPLNESKAYKAWAVTDEWGRQIGNHQLMAKQDYGLNRAFAWARAEGQQWLAHIDVDELIYPGTTLQGDLSAVPPWVAWVKLYNHEAVVESADVTNKYEEVTLFKTAGDLLTNGTEHLQWPFRLGTHGSHYLLYVNGKAMGRVDRGPLISWGPHDMVGDRNDTWKHPVHNPEGKVVMGVSGASLLHLTSTSWPDLLGKARSACPPSYRLAAMAGNKTKLQDCIIMTFDQEAYTAAARGEREAAAFWLTNCLLAEGAVRISDSWQPGPPHPPKCKVFRNVSLAIRLQLRAGILLRATAPQQEGAEAEEVKEAEEVEAEEAEEEEEEAEEGDAGEAEEGEQAGRQEEGDRDKEDAKQVT</sequence>
<evidence type="ECO:0000313" key="3">
    <source>
        <dbReference type="Proteomes" id="UP000612055"/>
    </source>
</evidence>
<dbReference type="Proteomes" id="UP000612055">
    <property type="component" value="Unassembled WGS sequence"/>
</dbReference>
<reference evidence="2" key="1">
    <citation type="journal article" date="2020" name="bioRxiv">
        <title>Comparative genomics of Chlamydomonas.</title>
        <authorList>
            <person name="Craig R.J."/>
            <person name="Hasan A.R."/>
            <person name="Ness R.W."/>
            <person name="Keightley P.D."/>
        </authorList>
    </citation>
    <scope>NUCLEOTIDE SEQUENCE</scope>
    <source>
        <strain evidence="2">CCAP 11/70</strain>
    </source>
</reference>
<feature type="compositionally biased region" description="Basic and acidic residues" evidence="1">
    <location>
        <begin position="470"/>
        <end position="488"/>
    </location>
</feature>
<protein>
    <recommendedName>
        <fullName evidence="4">Glycosyltransferase family 92 protein</fullName>
    </recommendedName>
</protein>
<dbReference type="PANTHER" id="PTHR46701">
    <property type="entry name" value="GLYCOSYLTRANSFERASE-LIKE KOBITO 1"/>
    <property type="match status" value="1"/>
</dbReference>
<accession>A0A836C653</accession>
<proteinExistence type="predicted"/>
<dbReference type="GO" id="GO:0009737">
    <property type="term" value="P:response to abscisic acid"/>
    <property type="evidence" value="ECO:0007669"/>
    <property type="project" value="InterPro"/>
</dbReference>
<evidence type="ECO:0000313" key="2">
    <source>
        <dbReference type="EMBL" id="KAG2500367.1"/>
    </source>
</evidence>
<dbReference type="PANTHER" id="PTHR46701:SF7">
    <property type="entry name" value="GLYCOSYLTRANSFERASE-LIKE KOBITO 1"/>
    <property type="match status" value="1"/>
</dbReference>
<feature type="region of interest" description="Disordered" evidence="1">
    <location>
        <begin position="429"/>
        <end position="488"/>
    </location>
</feature>
<feature type="compositionally biased region" description="Acidic residues" evidence="1">
    <location>
        <begin position="434"/>
        <end position="469"/>
    </location>
</feature>
<organism evidence="2 3">
    <name type="scientific">Edaphochlamys debaryana</name>
    <dbReference type="NCBI Taxonomy" id="47281"/>
    <lineage>
        <taxon>Eukaryota</taxon>
        <taxon>Viridiplantae</taxon>
        <taxon>Chlorophyta</taxon>
        <taxon>core chlorophytes</taxon>
        <taxon>Chlorophyceae</taxon>
        <taxon>CS clade</taxon>
        <taxon>Chlamydomonadales</taxon>
        <taxon>Chlamydomonadales incertae sedis</taxon>
        <taxon>Edaphochlamys</taxon>
    </lineage>
</organism>
<evidence type="ECO:0008006" key="4">
    <source>
        <dbReference type="Google" id="ProtNLM"/>
    </source>
</evidence>
<name>A0A836C653_9CHLO</name>
<gene>
    <name evidence="2" type="ORF">HYH03_001941</name>
</gene>
<dbReference type="EMBL" id="JAEHOE010000004">
    <property type="protein sequence ID" value="KAG2500367.1"/>
    <property type="molecule type" value="Genomic_DNA"/>
</dbReference>
<dbReference type="AlphaFoldDB" id="A0A836C653"/>
<dbReference type="OrthoDB" id="433309at2759"/>
<evidence type="ECO:0000256" key="1">
    <source>
        <dbReference type="SAM" id="MobiDB-lite"/>
    </source>
</evidence>
<comment type="caution">
    <text evidence="2">The sequence shown here is derived from an EMBL/GenBank/DDBJ whole genome shotgun (WGS) entry which is preliminary data.</text>
</comment>
<dbReference type="InterPro" id="IPR044224">
    <property type="entry name" value="KOBITO1-like"/>
</dbReference>
<keyword evidence="3" id="KW-1185">Reference proteome</keyword>